<dbReference type="SUPFAM" id="SSF49299">
    <property type="entry name" value="PKD domain"/>
    <property type="match status" value="9"/>
</dbReference>
<evidence type="ECO:0000259" key="2">
    <source>
        <dbReference type="PROSITE" id="PS50093"/>
    </source>
</evidence>
<dbReference type="eggNOG" id="arCOG02508">
    <property type="taxonomic scope" value="Archaea"/>
</dbReference>
<dbReference type="eggNOG" id="arCOG02510">
    <property type="taxonomic scope" value="Archaea"/>
</dbReference>
<feature type="domain" description="PKD" evidence="2">
    <location>
        <begin position="339"/>
        <end position="422"/>
    </location>
</feature>
<feature type="domain" description="PKD" evidence="2">
    <location>
        <begin position="534"/>
        <end position="617"/>
    </location>
</feature>
<feature type="domain" description="PKD" evidence="2">
    <location>
        <begin position="622"/>
        <end position="705"/>
    </location>
</feature>
<dbReference type="Gene3D" id="2.60.40.10">
    <property type="entry name" value="Immunoglobulins"/>
    <property type="match status" value="9"/>
</dbReference>
<dbReference type="InterPro" id="IPR036365">
    <property type="entry name" value="PGBD-like_sf"/>
</dbReference>
<dbReference type="KEGG" id="mba:Mbar_A1955"/>
<dbReference type="PaxDb" id="269797-Mbar_A1955"/>
<dbReference type="PANTHER" id="PTHR36842:SF1">
    <property type="entry name" value="PROTEIN TOLB"/>
    <property type="match status" value="1"/>
</dbReference>
<dbReference type="PANTHER" id="PTHR36842">
    <property type="entry name" value="PROTEIN TOLB HOMOLOG"/>
    <property type="match status" value="1"/>
</dbReference>
<accession>Q46B49</accession>
<organism evidence="3">
    <name type="scientific">Methanosarcina barkeri (strain Fusaro / DSM 804)</name>
    <dbReference type="NCBI Taxonomy" id="269797"/>
    <lineage>
        <taxon>Archaea</taxon>
        <taxon>Methanobacteriati</taxon>
        <taxon>Methanobacteriota</taxon>
        <taxon>Stenosarchaea group</taxon>
        <taxon>Methanomicrobia</taxon>
        <taxon>Methanosarcinales</taxon>
        <taxon>Methanosarcinaceae</taxon>
        <taxon>Methanosarcina</taxon>
    </lineage>
</organism>
<feature type="region of interest" description="Disordered" evidence="1">
    <location>
        <begin position="1080"/>
        <end position="1100"/>
    </location>
</feature>
<feature type="domain" description="PKD" evidence="2">
    <location>
        <begin position="836"/>
        <end position="903"/>
    </location>
</feature>
<reference evidence="3" key="1">
    <citation type="submission" date="2006-06" db="EMBL/GenBank/DDBJ databases">
        <title>Complete sequence of chromosome 1 of Methanosarcina barkeri str. fusaro.</title>
        <authorList>
            <person name="Copeland A."/>
            <person name="Lucas S."/>
            <person name="Lapidus A."/>
            <person name="Barry K."/>
            <person name="Detter J.C."/>
            <person name="Glavina T."/>
            <person name="Hammon N."/>
            <person name="Israni S."/>
            <person name="Pitluck S."/>
            <person name="Goodwin L.A."/>
            <person name="Saunders E.H."/>
            <person name="Schmutz J."/>
            <person name="Larimer F."/>
            <person name="Land M."/>
            <person name="Anderson I."/>
            <person name="Richardson P."/>
        </authorList>
    </citation>
    <scope>NUCLEOTIDE SEQUENCE</scope>
    <source>
        <strain evidence="3">Fusaro</strain>
    </source>
</reference>
<protein>
    <recommendedName>
        <fullName evidence="2">PKD domain-containing protein</fullName>
    </recommendedName>
</protein>
<sequence>MKVEEHNGLIILVVSSLVFCAATIPVQAAQSDVVESPTANFFAFSTSGNVPFDAAFMDTSKGNPTEWYWEFGDGGTSTQRDPDHTYSEPGSYTVILTASNDAGSDVATKAGYIIVKGSTTNTESTTDTEFTKNIESTENTAQEPVAKFSATPKSGNTPLTVEFTDKSTETPTDWYWTFGDGYTSTQQNPEHTYSEVGSYTVTLTATNDAGSDKKTKAGYIKVEESATDTDKPVADFFASVTSGNAPFTAVFMDGSVGNPTDWYWDFGDGATSSQRDPTHTYSEPGSYTVILTASNDAGSDVATKAGYIIVKGSTTNTESTTDTEFTKNIESTENTAQEPVAKFSATPKSGNTPLTVEFTDKSTETPTDWYWTFGDGYTSTQQNPEHTYFEVGSYTVTLTATNDAGSDKKTKAGYIKVEESATDTDKPVADFFASVTSGNAPFTAVFMDGSVGNPTDWYWDFGDGATSSQRDPTHTYSEPGSYTVTLTASNDAGSDVATKAGYIIVKGSTTNTESTTDTEFTKNIESTENTAQEPVAKFSATPKSGNTPLTVEFTDKSTETPTDWYWTFGDGYTSTQQNPEHTYFEVGSYTVTLTATNDAGSDKKTKAGYIKVEESATDTDKPVADFFASVTSGNAPFTAVFMDGSVGNPTDWYWDFGDGATSSQRDPTHTYSEPGSYTVTLTASNDAGSDKKTKTDYITVTESTTNTESKTNTEISASKVVSLYYLQLAATSDPERSQGGTTQGAVESVKIVEAALAEEGLLSDKYAYDGSYGTATLKAYKTWQKSIGSAEKYCDGIPGKKDLTKLGNKYGFTVDTSTISYSDISDSEADANLNVPVAKFSGTPKSGNTPLTVEFTDESIETPTDWYWTFGDGYTSTQQNPEHTYSEAGRYTVTLTATNDAGSDKVTKTGCIKVKEPTKDTEISASTSVSLSYLQVAAESDPARSQGKTTPGATDSVKIVEAALVEEGYLDDAYAYDGAYGSATINAYKQWQESLGSPAKYCDGIPGKKDLTKLGNKYGFTVDTSTVADSYLFDSEEDTTKLDVPVLDVPVADFSASTTYGDAPLKVRFNDESTGSPTKWKWTFGDGSSSEDTDPRHTYSNPGKYTVTLKAINEAGSDTEKKSEYITVTGSTASAAKIDTCVYVTTTIGTVYKITKAGTNTIRLTYYDSSTAEDYLSENKGATAAAKEIVDCAAAWNMKRNRDIESIINQIKSTVTYQCLSRMTLTQQYPSDTTSLSIDIHLDESNWKWLYTSEAENLKKIKDFHVQQIFSNYVQPILSKFE</sequence>
<gene>
    <name evidence="3" type="ordered locus">Mbar_A1955</name>
</gene>
<proteinExistence type="predicted"/>
<feature type="domain" description="PKD" evidence="2">
    <location>
        <begin position="427"/>
        <end position="510"/>
    </location>
</feature>
<dbReference type="CDD" id="cd00146">
    <property type="entry name" value="PKD"/>
    <property type="match status" value="9"/>
</dbReference>
<dbReference type="InterPro" id="IPR035986">
    <property type="entry name" value="PKD_dom_sf"/>
</dbReference>
<feature type="domain" description="PKD" evidence="2">
    <location>
        <begin position="232"/>
        <end position="315"/>
    </location>
</feature>
<dbReference type="InterPro" id="IPR000601">
    <property type="entry name" value="PKD_dom"/>
</dbReference>
<dbReference type="InterPro" id="IPR013783">
    <property type="entry name" value="Ig-like_fold"/>
</dbReference>
<dbReference type="EMBL" id="CP000099">
    <property type="protein sequence ID" value="AAZ70893.1"/>
    <property type="molecule type" value="Genomic_DNA"/>
</dbReference>
<evidence type="ECO:0000256" key="1">
    <source>
        <dbReference type="SAM" id="MobiDB-lite"/>
    </source>
</evidence>
<feature type="domain" description="PKD" evidence="2">
    <location>
        <begin position="144"/>
        <end position="227"/>
    </location>
</feature>
<dbReference type="HOGENOM" id="CLU_285080_0_0_2"/>
<dbReference type="InterPro" id="IPR022409">
    <property type="entry name" value="PKD/Chitinase_dom"/>
</dbReference>
<dbReference type="PROSITE" id="PS50093">
    <property type="entry name" value="PKD"/>
    <property type="match status" value="9"/>
</dbReference>
<feature type="domain" description="PKD" evidence="2">
    <location>
        <begin position="37"/>
        <end position="120"/>
    </location>
</feature>
<dbReference type="SUPFAM" id="SSF47090">
    <property type="entry name" value="PGBD-like"/>
    <property type="match status" value="2"/>
</dbReference>
<name>Q46B49_METBF</name>
<feature type="domain" description="PKD" evidence="2">
    <location>
        <begin position="1050"/>
        <end position="1133"/>
    </location>
</feature>
<evidence type="ECO:0000313" key="3">
    <source>
        <dbReference type="EMBL" id="AAZ70893.1"/>
    </source>
</evidence>
<dbReference type="Pfam" id="PF18911">
    <property type="entry name" value="PKD_4"/>
    <property type="match status" value="9"/>
</dbReference>
<dbReference type="SMART" id="SM00089">
    <property type="entry name" value="PKD"/>
    <property type="match status" value="9"/>
</dbReference>
<dbReference type="FunFam" id="2.60.40.10:FF:000270">
    <property type="entry name" value="Cell surface protein"/>
    <property type="match status" value="9"/>
</dbReference>